<comment type="caution">
    <text evidence="2">The sequence shown here is derived from an EMBL/GenBank/DDBJ whole genome shotgun (WGS) entry which is preliminary data.</text>
</comment>
<dbReference type="AlphaFoldDB" id="A0AAE0P2P8"/>
<reference evidence="2" key="1">
    <citation type="journal article" date="2023" name="Mol. Phylogenet. Evol.">
        <title>Genome-scale phylogeny and comparative genomics of the fungal order Sordariales.</title>
        <authorList>
            <person name="Hensen N."/>
            <person name="Bonometti L."/>
            <person name="Westerberg I."/>
            <person name="Brannstrom I.O."/>
            <person name="Guillou S."/>
            <person name="Cros-Aarteil S."/>
            <person name="Calhoun S."/>
            <person name="Haridas S."/>
            <person name="Kuo A."/>
            <person name="Mondo S."/>
            <person name="Pangilinan J."/>
            <person name="Riley R."/>
            <person name="LaButti K."/>
            <person name="Andreopoulos B."/>
            <person name="Lipzen A."/>
            <person name="Chen C."/>
            <person name="Yan M."/>
            <person name="Daum C."/>
            <person name="Ng V."/>
            <person name="Clum A."/>
            <person name="Steindorff A."/>
            <person name="Ohm R.A."/>
            <person name="Martin F."/>
            <person name="Silar P."/>
            <person name="Natvig D.O."/>
            <person name="Lalanne C."/>
            <person name="Gautier V."/>
            <person name="Ament-Velasquez S.L."/>
            <person name="Kruys A."/>
            <person name="Hutchinson M.I."/>
            <person name="Powell A.J."/>
            <person name="Barry K."/>
            <person name="Miller A.N."/>
            <person name="Grigoriev I.V."/>
            <person name="Debuchy R."/>
            <person name="Gladieux P."/>
            <person name="Hiltunen Thoren M."/>
            <person name="Johannesson H."/>
        </authorList>
    </citation>
    <scope>NUCLEOTIDE SEQUENCE</scope>
    <source>
        <strain evidence="2">FGSC 1904</strain>
    </source>
</reference>
<gene>
    <name evidence="2" type="ORF">B0T20DRAFT_51612</name>
</gene>
<keyword evidence="3" id="KW-1185">Reference proteome</keyword>
<proteinExistence type="predicted"/>
<name>A0AAE0P2P8_SORBR</name>
<sequence length="305" mass="33281">MPSYDRYYASSPVVAMPAQVAAHNFSFGKSYLDQQASLSQPPTWPQLLRTCSAAGRKRSRDEAAVNLDPPEKIPEPVIKESEDEWVYGPGMTLIRKKSGYVADASSQSGTWVDEKAELEAKRKSEEALSLQQQMSQDRPSLRSHKSQRLDARSASSNSTSRGGSPLRDTINPMTASSDSLAGPIVDDFTVHLGIGWARIPETIQAAARGWARYIENHYPVTNAKILLESRGLAAYLVEANEGYFLFAENLRQGRLVSKTADGMLQNLKGTPPVFDGPVTMDAAQTARPANAGPSIFDVASEMDMS</sequence>
<dbReference type="EMBL" id="JAUTDP010000011">
    <property type="protein sequence ID" value="KAK3392247.1"/>
    <property type="molecule type" value="Genomic_DNA"/>
</dbReference>
<accession>A0AAE0P2P8</accession>
<feature type="region of interest" description="Disordered" evidence="1">
    <location>
        <begin position="123"/>
        <end position="176"/>
    </location>
</feature>
<protein>
    <submittedName>
        <fullName evidence="2">Uncharacterized protein</fullName>
    </submittedName>
</protein>
<feature type="compositionally biased region" description="Low complexity" evidence="1">
    <location>
        <begin position="152"/>
        <end position="164"/>
    </location>
</feature>
<feature type="compositionally biased region" description="Polar residues" evidence="1">
    <location>
        <begin position="129"/>
        <end position="138"/>
    </location>
</feature>
<evidence type="ECO:0000313" key="3">
    <source>
        <dbReference type="Proteomes" id="UP001281003"/>
    </source>
</evidence>
<evidence type="ECO:0000313" key="2">
    <source>
        <dbReference type="EMBL" id="KAK3392247.1"/>
    </source>
</evidence>
<organism evidence="2 3">
    <name type="scientific">Sordaria brevicollis</name>
    <dbReference type="NCBI Taxonomy" id="83679"/>
    <lineage>
        <taxon>Eukaryota</taxon>
        <taxon>Fungi</taxon>
        <taxon>Dikarya</taxon>
        <taxon>Ascomycota</taxon>
        <taxon>Pezizomycotina</taxon>
        <taxon>Sordariomycetes</taxon>
        <taxon>Sordariomycetidae</taxon>
        <taxon>Sordariales</taxon>
        <taxon>Sordariaceae</taxon>
        <taxon>Sordaria</taxon>
    </lineage>
</organism>
<evidence type="ECO:0000256" key="1">
    <source>
        <dbReference type="SAM" id="MobiDB-lite"/>
    </source>
</evidence>
<dbReference type="Proteomes" id="UP001281003">
    <property type="component" value="Unassembled WGS sequence"/>
</dbReference>
<reference evidence="2" key="2">
    <citation type="submission" date="2023-07" db="EMBL/GenBank/DDBJ databases">
        <authorList>
            <consortium name="Lawrence Berkeley National Laboratory"/>
            <person name="Haridas S."/>
            <person name="Hensen N."/>
            <person name="Bonometti L."/>
            <person name="Westerberg I."/>
            <person name="Brannstrom I.O."/>
            <person name="Guillou S."/>
            <person name="Cros-Aarteil S."/>
            <person name="Calhoun S."/>
            <person name="Kuo A."/>
            <person name="Mondo S."/>
            <person name="Pangilinan J."/>
            <person name="Riley R."/>
            <person name="LaButti K."/>
            <person name="Andreopoulos B."/>
            <person name="Lipzen A."/>
            <person name="Chen C."/>
            <person name="Yanf M."/>
            <person name="Daum C."/>
            <person name="Ng V."/>
            <person name="Clum A."/>
            <person name="Steindorff A."/>
            <person name="Ohm R."/>
            <person name="Martin F."/>
            <person name="Silar P."/>
            <person name="Natvig D."/>
            <person name="Lalanne C."/>
            <person name="Gautier V."/>
            <person name="Ament-velasquez S.L."/>
            <person name="Kruys A."/>
            <person name="Hutchinson M.I."/>
            <person name="Powell A.J."/>
            <person name="Barry K."/>
            <person name="Miller A.N."/>
            <person name="Grigoriev I.V."/>
            <person name="Debuchy R."/>
            <person name="Gladieux P."/>
            <person name="Thoren M.H."/>
            <person name="Johannesson H."/>
        </authorList>
    </citation>
    <scope>NUCLEOTIDE SEQUENCE</scope>
    <source>
        <strain evidence="2">FGSC 1904</strain>
    </source>
</reference>